<evidence type="ECO:0000256" key="22">
    <source>
        <dbReference type="ARBA" id="ARBA00076008"/>
    </source>
</evidence>
<keyword evidence="11" id="KW-0547">Nucleotide-binding</keyword>
<organism evidence="25 26">
    <name type="scientific">Dendroctonus ponderosae</name>
    <name type="common">Mountain pine beetle</name>
    <dbReference type="NCBI Taxonomy" id="77166"/>
    <lineage>
        <taxon>Eukaryota</taxon>
        <taxon>Metazoa</taxon>
        <taxon>Ecdysozoa</taxon>
        <taxon>Arthropoda</taxon>
        <taxon>Hexapoda</taxon>
        <taxon>Insecta</taxon>
        <taxon>Pterygota</taxon>
        <taxon>Neoptera</taxon>
        <taxon>Endopterygota</taxon>
        <taxon>Coleoptera</taxon>
        <taxon>Polyphaga</taxon>
        <taxon>Cucujiformia</taxon>
        <taxon>Curculionidae</taxon>
        <taxon>Scolytinae</taxon>
        <taxon>Dendroctonus</taxon>
    </lineage>
</organism>
<evidence type="ECO:0000256" key="4">
    <source>
        <dbReference type="ARBA" id="ARBA00012513"/>
    </source>
</evidence>
<dbReference type="FunFam" id="1.10.510.10:FF:000232">
    <property type="entry name" value="Serine/threonine-protein kinase RIO1"/>
    <property type="match status" value="1"/>
</dbReference>
<dbReference type="InterPro" id="IPR011009">
    <property type="entry name" value="Kinase-like_dom_sf"/>
</dbReference>
<accession>U4UM68</accession>
<evidence type="ECO:0000256" key="10">
    <source>
        <dbReference type="ARBA" id="ARBA00022723"/>
    </source>
</evidence>
<dbReference type="InterPro" id="IPR000687">
    <property type="entry name" value="RIO_kinase"/>
</dbReference>
<evidence type="ECO:0000256" key="7">
    <source>
        <dbReference type="ARBA" id="ARBA00022517"/>
    </source>
</evidence>
<keyword evidence="13" id="KW-0378">Hydrolase</keyword>
<evidence type="ECO:0000256" key="13">
    <source>
        <dbReference type="ARBA" id="ARBA00022801"/>
    </source>
</evidence>
<dbReference type="Proteomes" id="UP000030742">
    <property type="component" value="Unassembled WGS sequence"/>
</dbReference>
<evidence type="ECO:0000256" key="12">
    <source>
        <dbReference type="ARBA" id="ARBA00022777"/>
    </source>
</evidence>
<keyword evidence="10" id="KW-0479">Metal-binding</keyword>
<dbReference type="OrthoDB" id="205248at2759"/>
<dbReference type="CDD" id="cd05147">
    <property type="entry name" value="RIO1_euk"/>
    <property type="match status" value="1"/>
</dbReference>
<sequence>MDSAYLKEEQMFADVEDERHLWKNVEKMHIQETDWFDSDDDFLDYEDEYSKPGSHNNQQQKSSKMSNYQPTENLLKKHASKINVDKYEGPELPSHTVSHLITGQKKVEDSRSRLKDKSDRATVEQVMDFRTRTILYKLINNDFITEVNGCISTGKEANVYHASSDKGRDFAIKIYKTAILVFKDRDKYVTGEFRFRRGYSQHNNFKKVRTWAEKEMRNLSRMHSNGLNVPEPVLLRSHVLFMSFIGENGWPAPKLKDADLSDSKIREIYREVVIIMWKMYNKCKLVHADLSEYNMLYYNGMVYIIDVSQSVEHDHPLALNFLRLDCTNITTYFRKKGVATLIVRELFDFITDPSINETNMQECLNKLSEQASTRPELSSAEQVNEEVFKNAYIPKRLDEVVDFERDINQAKAGLGEELVYKTLIGLKADLSGTIQQPEILDTKSEHSSNTASESDSEEMGSKFVHSGRSKHETPEEKKARKQAVKTEKSEKRKFESGYKPKALRNWEVPKLHPTTPRRRTGKTRTIANDRGHISVNLKKSHVPESISNQRLPECFGKGELEQNTTSYGKLQEMFMFLMVSGSGASNINNGEANVTNNQVDDSTLKASPYVPGDLTEPHHRPPSYHELSQDRFPQPSPDPPKRYPLYRDDFSQLPPLEDGPSPTNKVMVTSPTPNDRDSAKTNRILSPIISAISNFNLAKRLHKENLEHNPLPDTITDSIYRKLQMQRILGPDPGLSLENEHYACGVGWKGYPGFGPNRCTKMKVFRPQTCAQHHKKDRDEDRPGSSGSFERKWRFIRQNKVNPIDLAICWDLNPVDPEDEPKPPVHIDGSNGSQAPAVFSLVHTPKEETDNVQKCDGVHGCGPIFDHGAGARQEKDFVFDRPRTCASRQMGSKTKQKRSKSAHDDAEKTLKSREAVSVSTPNLCKPVNCTQHSCKKLGGRLCVACELKHLPGERKAKTEYKLAFKAGVPQKHVSRTWCRQSNHVPKPTLPYRSRNYAIHSLAPPFSFQKHKRDDYPEHWRLATVYQHSYKPLHARKRSLLQTVYK</sequence>
<dbReference type="GO" id="GO:0005737">
    <property type="term" value="C:cytoplasm"/>
    <property type="evidence" value="ECO:0007669"/>
    <property type="project" value="UniProtKB-SubCell"/>
</dbReference>
<dbReference type="PROSITE" id="PS01245">
    <property type="entry name" value="RIO1"/>
    <property type="match status" value="1"/>
</dbReference>
<feature type="compositionally biased region" description="Basic and acidic residues" evidence="23">
    <location>
        <begin position="469"/>
        <end position="498"/>
    </location>
</feature>
<comment type="subunit">
    <text evidence="20">Associates with the precursor of the 40S ribosome subunit. Interacts (via its N-terminus) with PRMT5 (via its N-terminus). Interacts with WDR77. Found in a PRMT5 complex composed of PRMT5, WDR77 and RIOK1. Interacts (via its C-terminus) with NCL; this interaction targets NCL for PRTM5 methylation.</text>
</comment>
<dbReference type="GO" id="GO:0004674">
    <property type="term" value="F:protein serine/threonine kinase activity"/>
    <property type="evidence" value="ECO:0007669"/>
    <property type="project" value="UniProtKB-KW"/>
</dbReference>
<feature type="domain" description="RIO kinase" evidence="24">
    <location>
        <begin position="116"/>
        <end position="352"/>
    </location>
</feature>
<protein>
    <recommendedName>
        <fullName evidence="5">Serine/threonine-protein kinase RIO1</fullName>
        <ecNumber evidence="4">2.7.11.1</ecNumber>
    </recommendedName>
    <alternativeName>
        <fullName evidence="22">RIO kinase 1</fullName>
    </alternativeName>
    <alternativeName>
        <fullName evidence="21">Serine/threonine-protein kinase rio1</fullName>
    </alternativeName>
</protein>
<evidence type="ECO:0000256" key="1">
    <source>
        <dbReference type="ARBA" id="ARBA00001946"/>
    </source>
</evidence>
<comment type="cofactor">
    <cofactor evidence="1">
        <name>Mg(2+)</name>
        <dbReference type="ChEBI" id="CHEBI:18420"/>
    </cofactor>
</comment>
<keyword evidence="6" id="KW-0963">Cytoplasm</keyword>
<keyword evidence="9" id="KW-0808">Transferase</keyword>
<dbReference type="FunFam" id="3.30.200.20:FF:000148">
    <property type="entry name" value="Serine/threonine-protein kinase RIO1"/>
    <property type="match status" value="1"/>
</dbReference>
<keyword evidence="12" id="KW-0418">Kinase</keyword>
<feature type="compositionally biased region" description="Polar residues" evidence="23">
    <location>
        <begin position="661"/>
        <end position="673"/>
    </location>
</feature>
<evidence type="ECO:0000259" key="24">
    <source>
        <dbReference type="SMART" id="SM00090"/>
    </source>
</evidence>
<comment type="similarity">
    <text evidence="3">Belongs to the protein kinase superfamily. RIO-type Ser/Thr kinase family.</text>
</comment>
<feature type="compositionally biased region" description="Basic and acidic residues" evidence="23">
    <location>
        <begin position="639"/>
        <end position="650"/>
    </location>
</feature>
<evidence type="ECO:0000256" key="19">
    <source>
        <dbReference type="ARBA" id="ARBA00057025"/>
    </source>
</evidence>
<gene>
    <name evidence="25" type="ORF">D910_08595</name>
</gene>
<feature type="compositionally biased region" description="Polar residues" evidence="23">
    <location>
        <begin position="589"/>
        <end position="605"/>
    </location>
</feature>
<dbReference type="SUPFAM" id="SSF56112">
    <property type="entry name" value="Protein kinase-like (PK-like)"/>
    <property type="match status" value="1"/>
</dbReference>
<comment type="subcellular location">
    <subcellularLocation>
        <location evidence="2">Cytoplasm</location>
    </subcellularLocation>
</comment>
<dbReference type="Gene3D" id="1.10.510.10">
    <property type="entry name" value="Transferase(Phosphotransferase) domain 1"/>
    <property type="match status" value="1"/>
</dbReference>
<dbReference type="InterPro" id="IPR032084">
    <property type="entry name" value="DUF4812"/>
</dbReference>
<feature type="region of interest" description="Disordered" evidence="23">
    <location>
        <begin position="589"/>
        <end position="681"/>
    </location>
</feature>
<dbReference type="SMART" id="SM00090">
    <property type="entry name" value="RIO"/>
    <property type="match status" value="1"/>
</dbReference>
<evidence type="ECO:0000256" key="5">
    <source>
        <dbReference type="ARBA" id="ARBA00016038"/>
    </source>
</evidence>
<keyword evidence="15" id="KW-0460">Magnesium</keyword>
<evidence type="ECO:0000256" key="8">
    <source>
        <dbReference type="ARBA" id="ARBA00022527"/>
    </source>
</evidence>
<comment type="catalytic activity">
    <reaction evidence="18">
        <text>ATP + H2O = ADP + phosphate + H(+)</text>
        <dbReference type="Rhea" id="RHEA:13065"/>
        <dbReference type="ChEBI" id="CHEBI:15377"/>
        <dbReference type="ChEBI" id="CHEBI:15378"/>
        <dbReference type="ChEBI" id="CHEBI:30616"/>
        <dbReference type="ChEBI" id="CHEBI:43474"/>
        <dbReference type="ChEBI" id="CHEBI:456216"/>
    </reaction>
</comment>
<evidence type="ECO:0000256" key="23">
    <source>
        <dbReference type="SAM" id="MobiDB-lite"/>
    </source>
</evidence>
<dbReference type="GO" id="GO:0042254">
    <property type="term" value="P:ribosome biogenesis"/>
    <property type="evidence" value="ECO:0007669"/>
    <property type="project" value="UniProtKB-KW"/>
</dbReference>
<evidence type="ECO:0000256" key="2">
    <source>
        <dbReference type="ARBA" id="ARBA00004496"/>
    </source>
</evidence>
<dbReference type="EC" id="2.7.11.1" evidence="4"/>
<comment type="catalytic activity">
    <reaction evidence="16">
        <text>L-threonyl-[protein] + ATP = O-phospho-L-threonyl-[protein] + ADP + H(+)</text>
        <dbReference type="Rhea" id="RHEA:46608"/>
        <dbReference type="Rhea" id="RHEA-COMP:11060"/>
        <dbReference type="Rhea" id="RHEA-COMP:11605"/>
        <dbReference type="ChEBI" id="CHEBI:15378"/>
        <dbReference type="ChEBI" id="CHEBI:30013"/>
        <dbReference type="ChEBI" id="CHEBI:30616"/>
        <dbReference type="ChEBI" id="CHEBI:61977"/>
        <dbReference type="ChEBI" id="CHEBI:456216"/>
        <dbReference type="EC" id="2.7.11.1"/>
    </reaction>
</comment>
<proteinExistence type="inferred from homology"/>
<name>U4UM68_DENPD</name>
<evidence type="ECO:0000256" key="3">
    <source>
        <dbReference type="ARBA" id="ARBA00009196"/>
    </source>
</evidence>
<dbReference type="InterPro" id="IPR018935">
    <property type="entry name" value="RIO_kinase_CS"/>
</dbReference>
<dbReference type="STRING" id="77166.U4UM68"/>
<keyword evidence="14" id="KW-0067">ATP-binding</keyword>
<dbReference type="Pfam" id="PF16071">
    <property type="entry name" value="DUF4812"/>
    <property type="match status" value="1"/>
</dbReference>
<keyword evidence="8" id="KW-0723">Serine/threonine-protein kinase</keyword>
<evidence type="ECO:0000256" key="20">
    <source>
        <dbReference type="ARBA" id="ARBA00063876"/>
    </source>
</evidence>
<dbReference type="GO" id="GO:0046872">
    <property type="term" value="F:metal ion binding"/>
    <property type="evidence" value="ECO:0007669"/>
    <property type="project" value="UniProtKB-KW"/>
</dbReference>
<feature type="region of interest" description="Disordered" evidence="23">
    <location>
        <begin position="46"/>
        <end position="67"/>
    </location>
</feature>
<evidence type="ECO:0000256" key="6">
    <source>
        <dbReference type="ARBA" id="ARBA00022490"/>
    </source>
</evidence>
<evidence type="ECO:0000256" key="14">
    <source>
        <dbReference type="ARBA" id="ARBA00022840"/>
    </source>
</evidence>
<dbReference type="GO" id="GO:0005524">
    <property type="term" value="F:ATP binding"/>
    <property type="evidence" value="ECO:0007669"/>
    <property type="project" value="UniProtKB-KW"/>
</dbReference>
<dbReference type="InterPro" id="IPR051272">
    <property type="entry name" value="RIO-type_Ser/Thr_kinase"/>
</dbReference>
<evidence type="ECO:0000256" key="21">
    <source>
        <dbReference type="ARBA" id="ARBA00068838"/>
    </source>
</evidence>
<feature type="region of interest" description="Disordered" evidence="23">
    <location>
        <begin position="885"/>
        <end position="914"/>
    </location>
</feature>
<dbReference type="InterPro" id="IPR018934">
    <property type="entry name" value="RIO_dom"/>
</dbReference>
<feature type="region of interest" description="Disordered" evidence="23">
    <location>
        <begin position="437"/>
        <end position="498"/>
    </location>
</feature>
<evidence type="ECO:0000256" key="16">
    <source>
        <dbReference type="ARBA" id="ARBA00047899"/>
    </source>
</evidence>
<evidence type="ECO:0000256" key="9">
    <source>
        <dbReference type="ARBA" id="ARBA00022679"/>
    </source>
</evidence>
<dbReference type="EMBL" id="KB632278">
    <property type="protein sequence ID" value="ERL91261.1"/>
    <property type="molecule type" value="Genomic_DNA"/>
</dbReference>
<dbReference type="Gene3D" id="3.30.200.20">
    <property type="entry name" value="Phosphorylase Kinase, domain 1"/>
    <property type="match status" value="1"/>
</dbReference>
<evidence type="ECO:0000256" key="11">
    <source>
        <dbReference type="ARBA" id="ARBA00022741"/>
    </source>
</evidence>
<dbReference type="Pfam" id="PF01163">
    <property type="entry name" value="RIO1"/>
    <property type="match status" value="1"/>
</dbReference>
<evidence type="ECO:0000313" key="26">
    <source>
        <dbReference type="Proteomes" id="UP000030742"/>
    </source>
</evidence>
<reference evidence="25 26" key="1">
    <citation type="journal article" date="2013" name="Genome Biol.">
        <title>Draft genome of the mountain pine beetle, Dendroctonus ponderosae Hopkins, a major forest pest.</title>
        <authorList>
            <person name="Keeling C.I."/>
            <person name="Yuen M.M."/>
            <person name="Liao N.Y."/>
            <person name="Docking T.R."/>
            <person name="Chan S.K."/>
            <person name="Taylor G.A."/>
            <person name="Palmquist D.L."/>
            <person name="Jackman S.D."/>
            <person name="Nguyen A."/>
            <person name="Li M."/>
            <person name="Henderson H."/>
            <person name="Janes J.K."/>
            <person name="Zhao Y."/>
            <person name="Pandoh P."/>
            <person name="Moore R."/>
            <person name="Sperling F.A."/>
            <person name="Huber D.P."/>
            <person name="Birol I."/>
            <person name="Jones S.J."/>
            <person name="Bohlmann J."/>
        </authorList>
    </citation>
    <scope>NUCLEOTIDE SEQUENCE</scope>
</reference>
<comment type="function">
    <text evidence="19">Involved in the final steps of cytoplasmic maturation of the 40S ribosomal subunit. Involved in processing of 18S-E pre-rRNA to the mature 18S rRNA. Required for the recycling of NOB1 and PNO1 from the late 40S precursor. The association with the very late 40S subunit intermediate may involve a translation-like checkpoint point cycle preceeding the binding to the 60S ribosomal subunit. Despite the protein kinase domain is proposed to act predominantly as an ATPase. The catalytic activity regulates its dynamic association with the 40S subunit. In addition to its role in ribosomal biogenesis acts as an adapter protein by recruiting NCL/nucleolin the to PRMT5 complex for its symmetrical methylation.</text>
</comment>
<dbReference type="AlphaFoldDB" id="U4UM68"/>
<comment type="catalytic activity">
    <reaction evidence="17">
        <text>L-seryl-[protein] + ATP = O-phospho-L-seryl-[protein] + ADP + H(+)</text>
        <dbReference type="Rhea" id="RHEA:17989"/>
        <dbReference type="Rhea" id="RHEA-COMP:9863"/>
        <dbReference type="Rhea" id="RHEA-COMP:11604"/>
        <dbReference type="ChEBI" id="CHEBI:15378"/>
        <dbReference type="ChEBI" id="CHEBI:29999"/>
        <dbReference type="ChEBI" id="CHEBI:30616"/>
        <dbReference type="ChEBI" id="CHEBI:83421"/>
        <dbReference type="ChEBI" id="CHEBI:456216"/>
        <dbReference type="EC" id="2.7.11.1"/>
    </reaction>
</comment>
<dbReference type="PANTHER" id="PTHR45723">
    <property type="entry name" value="SERINE/THREONINE-PROTEIN KINASE RIO1"/>
    <property type="match status" value="1"/>
</dbReference>
<dbReference type="Pfam" id="PF22611">
    <property type="entry name" value="CFAP126"/>
    <property type="match status" value="1"/>
</dbReference>
<dbReference type="InterPro" id="IPR038797">
    <property type="entry name" value="Fltp"/>
</dbReference>
<dbReference type="GO" id="GO:0016787">
    <property type="term" value="F:hydrolase activity"/>
    <property type="evidence" value="ECO:0007669"/>
    <property type="project" value="UniProtKB-KW"/>
</dbReference>
<keyword evidence="7" id="KW-0690">Ribosome biogenesis</keyword>
<evidence type="ECO:0000256" key="15">
    <source>
        <dbReference type="ARBA" id="ARBA00022842"/>
    </source>
</evidence>
<feature type="compositionally biased region" description="Polar residues" evidence="23">
    <location>
        <begin position="53"/>
        <end position="67"/>
    </location>
</feature>
<feature type="compositionally biased region" description="Basic and acidic residues" evidence="23">
    <location>
        <begin position="901"/>
        <end position="914"/>
    </location>
</feature>
<evidence type="ECO:0000313" key="25">
    <source>
        <dbReference type="EMBL" id="ERL91261.1"/>
    </source>
</evidence>
<evidence type="ECO:0000256" key="18">
    <source>
        <dbReference type="ARBA" id="ARBA00049360"/>
    </source>
</evidence>
<evidence type="ECO:0000256" key="17">
    <source>
        <dbReference type="ARBA" id="ARBA00048679"/>
    </source>
</evidence>